<accession>A0ABU7JJG9</accession>
<reference evidence="1 2" key="1">
    <citation type="submission" date="2023-06" db="EMBL/GenBank/DDBJ databases">
        <title>Alkalimonas sp., MEB004 an alkaliphilic bacterium isolated from Lonar Lake, India.</title>
        <authorList>
            <person name="Joshi A."/>
            <person name="Thite S."/>
        </authorList>
    </citation>
    <scope>NUCLEOTIDE SEQUENCE [LARGE SCALE GENOMIC DNA]</scope>
    <source>
        <strain evidence="1 2">MEB004</strain>
    </source>
</reference>
<evidence type="ECO:0000313" key="2">
    <source>
        <dbReference type="Proteomes" id="UP001339167"/>
    </source>
</evidence>
<evidence type="ECO:0000313" key="1">
    <source>
        <dbReference type="EMBL" id="MEE2025849.1"/>
    </source>
</evidence>
<comment type="caution">
    <text evidence="1">The sequence shown here is derived from an EMBL/GenBank/DDBJ whole genome shotgun (WGS) entry which is preliminary data.</text>
</comment>
<proteinExistence type="predicted"/>
<dbReference type="RefSeq" id="WP_330089157.1">
    <property type="nucleotide sequence ID" value="NZ_JAUGZK010000017.1"/>
</dbReference>
<dbReference type="Proteomes" id="UP001339167">
    <property type="component" value="Unassembled WGS sequence"/>
</dbReference>
<protein>
    <submittedName>
        <fullName evidence="1">Uncharacterized protein</fullName>
    </submittedName>
</protein>
<dbReference type="EMBL" id="JAUGZK010000017">
    <property type="protein sequence ID" value="MEE2025849.1"/>
    <property type="molecule type" value="Genomic_DNA"/>
</dbReference>
<organism evidence="1 2">
    <name type="scientific">Alkalimonas mucilaginosa</name>
    <dbReference type="NCBI Taxonomy" id="3057676"/>
    <lineage>
        <taxon>Bacteria</taxon>
        <taxon>Pseudomonadati</taxon>
        <taxon>Pseudomonadota</taxon>
        <taxon>Gammaproteobacteria</taxon>
        <taxon>Alkalimonas</taxon>
    </lineage>
</organism>
<sequence length="332" mass="37021">MTKYGKGFFCGLCLVSITSCSNLPANSIAVSHLEYNDHLRSSARSQLLTNVIGLQYHDAPYFLTATSVVSQLSRESSISAELAIRPPTDDAAGTLGGSLTFTESPTISYTPLQGESYARLLLTPLPPALILALAESGWPVDLLLQLSVRSINGIQNDHEQGAQFFELTQLLRMMQLNHELTIHIQRDNSEYQATFLLNPKLNDAAQQRLFMLRNQLGLTGEIPASFHIHFKFFPTEANELAIVTRSMLDVLTMLGQGVTKKTIASQSPRLNIERSQQPPIHAYASARYRDHYYWIGIHDYQSQQLFMLTQLLYELTSTTEQNISPVLSISSS</sequence>
<dbReference type="PROSITE" id="PS51257">
    <property type="entry name" value="PROKAR_LIPOPROTEIN"/>
    <property type="match status" value="1"/>
</dbReference>
<gene>
    <name evidence="1" type="ORF">QWF21_16540</name>
</gene>
<name>A0ABU7JJG9_9GAMM</name>
<keyword evidence="2" id="KW-1185">Reference proteome</keyword>